<protein>
    <recommendedName>
        <fullName evidence="1">DUF58 domain-containing protein</fullName>
    </recommendedName>
</protein>
<evidence type="ECO:0000259" key="1">
    <source>
        <dbReference type="Pfam" id="PF01882"/>
    </source>
</evidence>
<name>W2CG91_9BACT</name>
<feature type="domain" description="DUF58" evidence="1">
    <location>
        <begin position="153"/>
        <end position="188"/>
    </location>
</feature>
<dbReference type="Pfam" id="PF01882">
    <property type="entry name" value="DUF58"/>
    <property type="match status" value="1"/>
</dbReference>
<dbReference type="AlphaFoldDB" id="W2CG91"/>
<organism evidence="2 3">
    <name type="scientific">Tannerella sp. oral taxon BU063 isolate Cell 5</name>
    <dbReference type="NCBI Taxonomy" id="1410950"/>
    <lineage>
        <taxon>Bacteria</taxon>
        <taxon>Pseudomonadati</taxon>
        <taxon>Bacteroidota</taxon>
        <taxon>Bacteroidia</taxon>
        <taxon>Bacteroidales</taxon>
        <taxon>Tannerellaceae</taxon>
        <taxon>Tannerella</taxon>
    </lineage>
</organism>
<reference evidence="2 3" key="1">
    <citation type="submission" date="2013-11" db="EMBL/GenBank/DDBJ databases">
        <title>Single cell genomics of uncultured Tannerella BU063 (oral taxon 286).</title>
        <authorList>
            <person name="Beall C.J."/>
            <person name="Campbell A.G."/>
            <person name="Griffen A.L."/>
            <person name="Podar M."/>
            <person name="Leys E.J."/>
        </authorList>
    </citation>
    <scope>NUCLEOTIDE SEQUENCE [LARGE SCALE GENOMIC DNA]</scope>
    <source>
        <strain evidence="2">Cell 5</strain>
    </source>
</reference>
<gene>
    <name evidence="2" type="ORF">T229_03110</name>
</gene>
<dbReference type="PANTHER" id="PTHR33608">
    <property type="entry name" value="BLL2464 PROTEIN"/>
    <property type="match status" value="1"/>
</dbReference>
<dbReference type="PANTHER" id="PTHR33608:SF3">
    <property type="entry name" value="SLR2013 PROTEIN"/>
    <property type="match status" value="1"/>
</dbReference>
<accession>W2CG91</accession>
<dbReference type="EMBL" id="AYYC01000515">
    <property type="protein sequence ID" value="ETK05497.1"/>
    <property type="molecule type" value="Genomic_DNA"/>
</dbReference>
<dbReference type="Proteomes" id="UP000018872">
    <property type="component" value="Unassembled WGS sequence"/>
</dbReference>
<evidence type="ECO:0000313" key="2">
    <source>
        <dbReference type="EMBL" id="ETK05497.1"/>
    </source>
</evidence>
<comment type="caution">
    <text evidence="2">The sequence shown here is derived from an EMBL/GenBank/DDBJ whole genome shotgun (WGS) entry which is preliminary data.</text>
</comment>
<sequence>MNYKKRSETITARRSCSDRFSNGDENEVRITVENSLPTPVHVDIIDELPDIFQRRDVRFPVELKRGEKREIVYRLRPVRRGVYHFGRIRLFVTSPLGLVTTRVTDGAPQEVKVYPSYLMLNQYELLAAHHNLTELGIKRVRRLGHHTEFEHIKEYVRGDDYRTINWKASARRHQIMVNTYQDERSQQVY</sequence>
<feature type="non-terminal residue" evidence="2">
    <location>
        <position position="189"/>
    </location>
</feature>
<dbReference type="InterPro" id="IPR002881">
    <property type="entry name" value="DUF58"/>
</dbReference>
<proteinExistence type="predicted"/>
<evidence type="ECO:0000313" key="3">
    <source>
        <dbReference type="Proteomes" id="UP000018872"/>
    </source>
</evidence>